<keyword evidence="3" id="KW-1185">Reference proteome</keyword>
<comment type="caution">
    <text evidence="2">The sequence shown here is derived from an EMBL/GenBank/DDBJ whole genome shotgun (WGS) entry which is preliminary data.</text>
</comment>
<keyword evidence="1" id="KW-0812">Transmembrane</keyword>
<evidence type="ECO:0000313" key="3">
    <source>
        <dbReference type="Proteomes" id="UP001476807"/>
    </source>
</evidence>
<keyword evidence="1" id="KW-0472">Membrane</keyword>
<gene>
    <name evidence="2" type="ORF">ABS362_18390</name>
</gene>
<proteinExistence type="predicted"/>
<name>A0ABV1RZH2_9BACT</name>
<sequence>MKKMRLTPAVLQDTAAIVKANLSGWYILLALLLFSIFMSGCDNKEEELETMGGCFPVQDCIFEATAVKVTCGYGAFEDTWLQVNDTTYIQPWVNATAVQHLMVGQKYRFGYMEVQKDGRYNDLYICQAALPKAKIVKLTCLQQVVNSGI</sequence>
<accession>A0ABV1RZH2</accession>
<dbReference type="Proteomes" id="UP001476807">
    <property type="component" value="Unassembled WGS sequence"/>
</dbReference>
<keyword evidence="1" id="KW-1133">Transmembrane helix</keyword>
<organism evidence="2 3">
    <name type="scientific">Pontibacter populi</name>
    <dbReference type="NCBI Taxonomy" id="890055"/>
    <lineage>
        <taxon>Bacteria</taxon>
        <taxon>Pseudomonadati</taxon>
        <taxon>Bacteroidota</taxon>
        <taxon>Cytophagia</taxon>
        <taxon>Cytophagales</taxon>
        <taxon>Hymenobacteraceae</taxon>
        <taxon>Pontibacter</taxon>
    </lineage>
</organism>
<feature type="transmembrane region" description="Helical" evidence="1">
    <location>
        <begin position="25"/>
        <end position="41"/>
    </location>
</feature>
<evidence type="ECO:0008006" key="4">
    <source>
        <dbReference type="Google" id="ProtNLM"/>
    </source>
</evidence>
<evidence type="ECO:0000256" key="1">
    <source>
        <dbReference type="SAM" id="Phobius"/>
    </source>
</evidence>
<dbReference type="EMBL" id="JBEOKT010000026">
    <property type="protein sequence ID" value="MER2999527.1"/>
    <property type="molecule type" value="Genomic_DNA"/>
</dbReference>
<protein>
    <recommendedName>
        <fullName evidence="4">DUF4377 domain-containing protein</fullName>
    </recommendedName>
</protein>
<dbReference type="RefSeq" id="WP_350414378.1">
    <property type="nucleotide sequence ID" value="NZ_JBEOKT010000026.1"/>
</dbReference>
<reference evidence="2 3" key="1">
    <citation type="submission" date="2024-06" db="EMBL/GenBank/DDBJ databases">
        <title>Pontibacter populi HYL7-15.</title>
        <authorList>
            <person name="Kim M.K."/>
        </authorList>
    </citation>
    <scope>NUCLEOTIDE SEQUENCE [LARGE SCALE GENOMIC DNA]</scope>
    <source>
        <strain evidence="2 3">HYL7-15</strain>
    </source>
</reference>
<evidence type="ECO:0000313" key="2">
    <source>
        <dbReference type="EMBL" id="MER2999527.1"/>
    </source>
</evidence>